<dbReference type="InterPro" id="IPR044730">
    <property type="entry name" value="RNase_H-like_dom_plant"/>
</dbReference>
<dbReference type="Proteomes" id="UP001497480">
    <property type="component" value="Unassembled WGS sequence"/>
</dbReference>
<dbReference type="GO" id="GO:0004523">
    <property type="term" value="F:RNA-DNA hybrid ribonuclease activity"/>
    <property type="evidence" value="ECO:0007669"/>
    <property type="project" value="InterPro"/>
</dbReference>
<dbReference type="InterPro" id="IPR002156">
    <property type="entry name" value="RNaseH_domain"/>
</dbReference>
<comment type="caution">
    <text evidence="2">The sequence shown here is derived from an EMBL/GenBank/DDBJ whole genome shotgun (WGS) entry which is preliminary data.</text>
</comment>
<dbReference type="AlphaFoldDB" id="A0AAV1XPS0"/>
<reference evidence="2 3" key="1">
    <citation type="submission" date="2024-03" db="EMBL/GenBank/DDBJ databases">
        <authorList>
            <person name="Martinez-Hernandez J."/>
        </authorList>
    </citation>
    <scope>NUCLEOTIDE SEQUENCE [LARGE SCALE GENOMIC DNA]</scope>
</reference>
<keyword evidence="3" id="KW-1185">Reference proteome</keyword>
<dbReference type="InterPro" id="IPR036397">
    <property type="entry name" value="RNaseH_sf"/>
</dbReference>
<dbReference type="PANTHER" id="PTHR47723">
    <property type="entry name" value="OS05G0353850 PROTEIN"/>
    <property type="match status" value="1"/>
</dbReference>
<evidence type="ECO:0000313" key="3">
    <source>
        <dbReference type="Proteomes" id="UP001497480"/>
    </source>
</evidence>
<dbReference type="GO" id="GO:0003676">
    <property type="term" value="F:nucleic acid binding"/>
    <property type="evidence" value="ECO:0007669"/>
    <property type="project" value="InterPro"/>
</dbReference>
<dbReference type="InterPro" id="IPR053151">
    <property type="entry name" value="RNase_H-like"/>
</dbReference>
<dbReference type="PANTHER" id="PTHR47723:SF23">
    <property type="entry name" value="REVERSE TRANSCRIPTASE-LIKE PROTEIN"/>
    <property type="match status" value="1"/>
</dbReference>
<evidence type="ECO:0000259" key="1">
    <source>
        <dbReference type="Pfam" id="PF13456"/>
    </source>
</evidence>
<dbReference type="SUPFAM" id="SSF53098">
    <property type="entry name" value="Ribonuclease H-like"/>
    <property type="match status" value="1"/>
</dbReference>
<organism evidence="2 3">
    <name type="scientific">Lupinus luteus</name>
    <name type="common">European yellow lupine</name>
    <dbReference type="NCBI Taxonomy" id="3873"/>
    <lineage>
        <taxon>Eukaryota</taxon>
        <taxon>Viridiplantae</taxon>
        <taxon>Streptophyta</taxon>
        <taxon>Embryophyta</taxon>
        <taxon>Tracheophyta</taxon>
        <taxon>Spermatophyta</taxon>
        <taxon>Magnoliopsida</taxon>
        <taxon>eudicotyledons</taxon>
        <taxon>Gunneridae</taxon>
        <taxon>Pentapetalae</taxon>
        <taxon>rosids</taxon>
        <taxon>fabids</taxon>
        <taxon>Fabales</taxon>
        <taxon>Fabaceae</taxon>
        <taxon>Papilionoideae</taxon>
        <taxon>50 kb inversion clade</taxon>
        <taxon>genistoids sensu lato</taxon>
        <taxon>core genistoids</taxon>
        <taxon>Genisteae</taxon>
        <taxon>Lupinus</taxon>
    </lineage>
</organism>
<evidence type="ECO:0000313" key="2">
    <source>
        <dbReference type="EMBL" id="CAL0323628.1"/>
    </source>
</evidence>
<gene>
    <name evidence="2" type="ORF">LLUT_LOCUS24688</name>
</gene>
<name>A0AAV1XPS0_LUPLU</name>
<proteinExistence type="predicted"/>
<sequence>MCMVAYFGLNVALYAEVKAAILVVDLACKKGWNSILSELDSSVTVDLFHGKGIVPWKLRTDWRRCCRLIKNMNCKITHIFREGNQCADRLASFSTHSKMFSAWDYIPSFILEPLNRNRLGLPSYRFSNL</sequence>
<feature type="domain" description="RNase H type-1" evidence="1">
    <location>
        <begin position="12"/>
        <end position="93"/>
    </location>
</feature>
<protein>
    <recommendedName>
        <fullName evidence="1">RNase H type-1 domain-containing protein</fullName>
    </recommendedName>
</protein>
<accession>A0AAV1XPS0</accession>
<dbReference type="CDD" id="cd06222">
    <property type="entry name" value="RNase_H_like"/>
    <property type="match status" value="1"/>
</dbReference>
<dbReference type="EMBL" id="CAXHTB010000017">
    <property type="protein sequence ID" value="CAL0323628.1"/>
    <property type="molecule type" value="Genomic_DNA"/>
</dbReference>
<dbReference type="Pfam" id="PF13456">
    <property type="entry name" value="RVT_3"/>
    <property type="match status" value="1"/>
</dbReference>
<dbReference type="Gene3D" id="3.30.420.10">
    <property type="entry name" value="Ribonuclease H-like superfamily/Ribonuclease H"/>
    <property type="match status" value="1"/>
</dbReference>
<dbReference type="InterPro" id="IPR012337">
    <property type="entry name" value="RNaseH-like_sf"/>
</dbReference>